<protein>
    <submittedName>
        <fullName evidence="1">Uncharacterized protein</fullName>
    </submittedName>
</protein>
<accession>A0ACB1AJP7</accession>
<reference evidence="1" key="1">
    <citation type="submission" date="2023-11" db="EMBL/GenBank/DDBJ databases">
        <authorList>
            <person name="Poullet M."/>
        </authorList>
    </citation>
    <scope>NUCLEOTIDE SEQUENCE</scope>
    <source>
        <strain evidence="1">E1834</strain>
    </source>
</reference>
<evidence type="ECO:0000313" key="1">
    <source>
        <dbReference type="EMBL" id="CAK5091731.1"/>
    </source>
</evidence>
<organism evidence="1 2">
    <name type="scientific">Meloidogyne enterolobii</name>
    <name type="common">Root-knot nematode worm</name>
    <name type="synonym">Meloidogyne mayaguensis</name>
    <dbReference type="NCBI Taxonomy" id="390850"/>
    <lineage>
        <taxon>Eukaryota</taxon>
        <taxon>Metazoa</taxon>
        <taxon>Ecdysozoa</taxon>
        <taxon>Nematoda</taxon>
        <taxon>Chromadorea</taxon>
        <taxon>Rhabditida</taxon>
        <taxon>Tylenchina</taxon>
        <taxon>Tylenchomorpha</taxon>
        <taxon>Tylenchoidea</taxon>
        <taxon>Meloidogynidae</taxon>
        <taxon>Meloidogyninae</taxon>
        <taxon>Meloidogyne</taxon>
    </lineage>
</organism>
<keyword evidence="2" id="KW-1185">Reference proteome</keyword>
<sequence length="386" mass="45127">MILSFSLGGGASLIPFVFLLLLFFLVIWLYQDLVIWIWLFGYIIFFLVIWLYHFFFGYLVISGGGVSSIPKIWLFGYIRRRRQFDSFRFPFTTLKYRKKPIQNFVIYILILFFVAPLLHEARVQFLIKICSLAAQFPVYGLFDHVGQWLGKVTSDELKRSYAEQIVSELVEGFIFGPEKYNLYEHLLPIVNYSFEFCANFIVFSISKETLGPVMALIIGEWLCHRVDQFLRYLSFCTHLSLPFCGQKFDLLVRYDCSPIASKENDDTHYRLHYILIKIITAWRYGFTPTQQQKRPQLATPNNSQQTFQQPMVNCLTEIFQSIDSLSIIAQSRILELIVNSARANFFSSMEPFRNKISLLNSSEFFTNHGTLWHSLEVLARARKGEN</sequence>
<evidence type="ECO:0000313" key="2">
    <source>
        <dbReference type="Proteomes" id="UP001497535"/>
    </source>
</evidence>
<gene>
    <name evidence="1" type="ORF">MENTE1834_LOCUS39592</name>
</gene>
<proteinExistence type="predicted"/>
<dbReference type="Proteomes" id="UP001497535">
    <property type="component" value="Unassembled WGS sequence"/>
</dbReference>
<comment type="caution">
    <text evidence="1">The sequence shown here is derived from an EMBL/GenBank/DDBJ whole genome shotgun (WGS) entry which is preliminary data.</text>
</comment>
<name>A0ACB1AJP7_MELEN</name>
<dbReference type="EMBL" id="CAVMJV010000090">
    <property type="protein sequence ID" value="CAK5091731.1"/>
    <property type="molecule type" value="Genomic_DNA"/>
</dbReference>